<evidence type="ECO:0000256" key="1">
    <source>
        <dbReference type="SAM" id="SignalP"/>
    </source>
</evidence>
<dbReference type="EMBL" id="JABXIY010000014">
    <property type="protein sequence ID" value="NVK96473.1"/>
    <property type="molecule type" value="Genomic_DNA"/>
</dbReference>
<gene>
    <name evidence="2" type="ORF">HW564_06040</name>
</gene>
<proteinExistence type="predicted"/>
<comment type="caution">
    <text evidence="2">The sequence shown here is derived from an EMBL/GenBank/DDBJ whole genome shotgun (WGS) entry which is preliminary data.</text>
</comment>
<dbReference type="PROSITE" id="PS51257">
    <property type="entry name" value="PROKAR_LIPOPROTEIN"/>
    <property type="match status" value="1"/>
</dbReference>
<feature type="chain" id="PRO_5032898134" description="Lipoprotein" evidence="1">
    <location>
        <begin position="29"/>
        <end position="144"/>
    </location>
</feature>
<evidence type="ECO:0000313" key="2">
    <source>
        <dbReference type="EMBL" id="NVK96473.1"/>
    </source>
</evidence>
<dbReference type="AlphaFoldDB" id="A0A850LEY8"/>
<evidence type="ECO:0000313" key="3">
    <source>
        <dbReference type="Proteomes" id="UP000565723"/>
    </source>
</evidence>
<name>A0A850LEY8_9RHOB</name>
<feature type="signal peptide" evidence="1">
    <location>
        <begin position="1"/>
        <end position="28"/>
    </location>
</feature>
<evidence type="ECO:0008006" key="4">
    <source>
        <dbReference type="Google" id="ProtNLM"/>
    </source>
</evidence>
<reference evidence="2 3" key="1">
    <citation type="journal article" date="2020" name="Proc. Natl. Acad. Sci. U.S.A.">
        <title>Ecological drivers of bacterial community assembly in synthetic phycospheres.</title>
        <authorList>
            <person name="Fu H."/>
            <person name="Uchimiya M."/>
            <person name="Gore J."/>
            <person name="Moran M.A."/>
        </authorList>
    </citation>
    <scope>NUCLEOTIDE SEQUENCE [LARGE SCALE GENOMIC DNA]</scope>
    <source>
        <strain evidence="2">HF-Din03</strain>
    </source>
</reference>
<keyword evidence="1" id="KW-0732">Signal</keyword>
<accession>A0A850LEY8</accession>
<protein>
    <recommendedName>
        <fullName evidence="4">Lipoprotein</fullName>
    </recommendedName>
</protein>
<dbReference type="Proteomes" id="UP000565723">
    <property type="component" value="Unassembled WGS sequence"/>
</dbReference>
<dbReference type="RefSeq" id="WP_030003246.1">
    <property type="nucleotide sequence ID" value="NZ_CP076685.1"/>
</dbReference>
<sequence>MTTHAKAQSSFFKPILTLMAFAFLTACATSETVEKSGSQAGVSQVFDAPISKVVSSAETVLEKQGLNITKSTVAQNEAVIIFSKPVSAFSWGEVGKLTFTSVAPDKTQAFITTQRRGTLNVTAKSEAAFAREIFGGIQSDLSGS</sequence>
<organism evidence="2 3">
    <name type="scientific">Ruegeria pomeroyi</name>
    <dbReference type="NCBI Taxonomy" id="89184"/>
    <lineage>
        <taxon>Bacteria</taxon>
        <taxon>Pseudomonadati</taxon>
        <taxon>Pseudomonadota</taxon>
        <taxon>Alphaproteobacteria</taxon>
        <taxon>Rhodobacterales</taxon>
        <taxon>Roseobacteraceae</taxon>
        <taxon>Ruegeria</taxon>
    </lineage>
</organism>